<evidence type="ECO:0000256" key="1">
    <source>
        <dbReference type="SAM" id="Phobius"/>
    </source>
</evidence>
<protein>
    <recommendedName>
        <fullName evidence="4">MFS transporter</fullName>
    </recommendedName>
</protein>
<reference evidence="2 3" key="1">
    <citation type="submission" date="2022-09" db="EMBL/GenBank/DDBJ databases">
        <authorList>
            <person name="Han X.L."/>
            <person name="Wang Q."/>
            <person name="Lu T."/>
        </authorList>
    </citation>
    <scope>NUCLEOTIDE SEQUENCE [LARGE SCALE GENOMIC DNA]</scope>
    <source>
        <strain evidence="2 3">WQ 127069</strain>
    </source>
</reference>
<accession>A0ABT2UDZ7</accession>
<dbReference type="EMBL" id="JAOQIO010000034">
    <property type="protein sequence ID" value="MCU6792863.1"/>
    <property type="molecule type" value="Genomic_DNA"/>
</dbReference>
<evidence type="ECO:0000313" key="3">
    <source>
        <dbReference type="Proteomes" id="UP001652445"/>
    </source>
</evidence>
<dbReference type="Proteomes" id="UP001652445">
    <property type="component" value="Unassembled WGS sequence"/>
</dbReference>
<evidence type="ECO:0008006" key="4">
    <source>
        <dbReference type="Google" id="ProtNLM"/>
    </source>
</evidence>
<comment type="caution">
    <text evidence="2">The sequence shown here is derived from an EMBL/GenBank/DDBJ whole genome shotgun (WGS) entry which is preliminary data.</text>
</comment>
<dbReference type="RefSeq" id="WP_262684217.1">
    <property type="nucleotide sequence ID" value="NZ_JAOQIO010000034.1"/>
</dbReference>
<proteinExistence type="predicted"/>
<feature type="transmembrane region" description="Helical" evidence="1">
    <location>
        <begin position="28"/>
        <end position="47"/>
    </location>
</feature>
<keyword evidence="1" id="KW-0812">Transmembrane</keyword>
<name>A0ABT2UDZ7_9BACL</name>
<keyword evidence="1" id="KW-1133">Transmembrane helix</keyword>
<keyword evidence="1" id="KW-0472">Membrane</keyword>
<sequence>MNSMLLQLAMAAGAGVGGLVIEWISLSSITWIAAASIALAFGAVYLSRRMSGH</sequence>
<evidence type="ECO:0000313" key="2">
    <source>
        <dbReference type="EMBL" id="MCU6792863.1"/>
    </source>
</evidence>
<organism evidence="2 3">
    <name type="scientific">Paenibacillus baimaensis</name>
    <dbReference type="NCBI Taxonomy" id="2982185"/>
    <lineage>
        <taxon>Bacteria</taxon>
        <taxon>Bacillati</taxon>
        <taxon>Bacillota</taxon>
        <taxon>Bacilli</taxon>
        <taxon>Bacillales</taxon>
        <taxon>Paenibacillaceae</taxon>
        <taxon>Paenibacillus</taxon>
    </lineage>
</organism>
<keyword evidence="3" id="KW-1185">Reference proteome</keyword>
<gene>
    <name evidence="2" type="ORF">OB236_12105</name>
</gene>